<feature type="region of interest" description="Disordered" evidence="1">
    <location>
        <begin position="1"/>
        <end position="39"/>
    </location>
</feature>
<sequence length="676" mass="76711">MAMSSQKRPGDELIRGVDAKKPRTEEGVQSPPDSASADHFIVEIKLRSLTKAGRNDPKSHKDRMETRWKELGLTSLDVKEKEDKVEELIVDVHTQSEGAEDRVEISSTTLSEPQAPENMNTGQIECGPADGESMDYDELLIEDEYPEDRIEDDSSFEEFTEKSSDDEFAEFEWLEPLDGTVTYTGGTADVSHHKQIGHCVGKLIRRSKIRSIFYHEMEEPSRETCLLAFDLFDRYGCLKPEYKNHSIRKGSGIWKEELDDGDILLIEKIKIDEEYRRRGLGNRVVTAMLQKTREKTRGFFAITWPTVLWTDKLGDEVDEKTETERLIILKSYDNIAQAFSRSLGFRRVGSSYWFALASDPGHPCHSLSVNDNYDPETPATDPSWFMSDKEGNTLLHIAALNSQPRTVDWIMKNEFGEQMLSTRNDAGDTPLEATLMDLEGKRTRREVMNLTVPMSDKFEGYSKSSVLCIARLKGLTKASQLDLARLTFGCTCGQCIEGFLSPRMTYALLCQAEIQHDLLNGEVFRELGPDWVDWHRDMFEYVPEKVQDNFKTNKSMRQGFTNMFDYIAACLRAKILPTETNVLATLRNTGEWPPATDNFLQRGGSVASVATMCFQLAMDQDEFAGDSQHQDVFSGQIEALPECRNDHEFGFVSGMCGYKRISQIRYVSVFGEPLSP</sequence>
<proteinExistence type="predicted"/>
<dbReference type="Proteomes" id="UP000019373">
    <property type="component" value="Unassembled WGS sequence"/>
</dbReference>
<feature type="compositionally biased region" description="Basic and acidic residues" evidence="1">
    <location>
        <begin position="53"/>
        <end position="66"/>
    </location>
</feature>
<dbReference type="Gene3D" id="3.40.630.30">
    <property type="match status" value="1"/>
</dbReference>
<dbReference type="InterPro" id="IPR036770">
    <property type="entry name" value="Ankyrin_rpt-contain_sf"/>
</dbReference>
<dbReference type="Gene3D" id="1.25.40.20">
    <property type="entry name" value="Ankyrin repeat-containing domain"/>
    <property type="match status" value="1"/>
</dbReference>
<keyword evidence="3" id="KW-1185">Reference proteome</keyword>
<dbReference type="SUPFAM" id="SSF55729">
    <property type="entry name" value="Acyl-CoA N-acyltransferases (Nat)"/>
    <property type="match status" value="1"/>
</dbReference>
<evidence type="ECO:0000313" key="3">
    <source>
        <dbReference type="Proteomes" id="UP000019373"/>
    </source>
</evidence>
<dbReference type="GeneID" id="19238917"/>
<dbReference type="eggNOG" id="ENOG502SDUB">
    <property type="taxonomic scope" value="Eukaryota"/>
</dbReference>
<organism evidence="2 3">
    <name type="scientific">Endocarpon pusillum (strain Z07020 / HMAS-L-300199)</name>
    <name type="common">Lichen-forming fungus</name>
    <dbReference type="NCBI Taxonomy" id="1263415"/>
    <lineage>
        <taxon>Eukaryota</taxon>
        <taxon>Fungi</taxon>
        <taxon>Dikarya</taxon>
        <taxon>Ascomycota</taxon>
        <taxon>Pezizomycotina</taxon>
        <taxon>Eurotiomycetes</taxon>
        <taxon>Chaetothyriomycetidae</taxon>
        <taxon>Verrucariales</taxon>
        <taxon>Verrucariaceae</taxon>
        <taxon>Endocarpon</taxon>
    </lineage>
</organism>
<feature type="region of interest" description="Disordered" evidence="1">
    <location>
        <begin position="47"/>
        <end position="66"/>
    </location>
</feature>
<reference evidence="3" key="1">
    <citation type="journal article" date="2014" name="BMC Genomics">
        <title>Genome characteristics reveal the impact of lichenization on lichen-forming fungus Endocarpon pusillum Hedwig (Verrucariales, Ascomycota).</title>
        <authorList>
            <person name="Wang Y.-Y."/>
            <person name="Liu B."/>
            <person name="Zhang X.-Y."/>
            <person name="Zhou Q.-M."/>
            <person name="Zhang T."/>
            <person name="Li H."/>
            <person name="Yu Y.-F."/>
            <person name="Zhang X.-L."/>
            <person name="Hao X.-Y."/>
            <person name="Wang M."/>
            <person name="Wang L."/>
            <person name="Wei J.-C."/>
        </authorList>
    </citation>
    <scope>NUCLEOTIDE SEQUENCE [LARGE SCALE GENOMIC DNA]</scope>
    <source>
        <strain evidence="3">Z07020 / HMAS-L-300199</strain>
    </source>
</reference>
<feature type="compositionally biased region" description="Basic and acidic residues" evidence="1">
    <location>
        <begin position="8"/>
        <end position="26"/>
    </location>
</feature>
<evidence type="ECO:0000313" key="2">
    <source>
        <dbReference type="EMBL" id="ERF74444.1"/>
    </source>
</evidence>
<name>U1HY77_ENDPU</name>
<dbReference type="OrthoDB" id="508139at2759"/>
<evidence type="ECO:0000256" key="1">
    <source>
        <dbReference type="SAM" id="MobiDB-lite"/>
    </source>
</evidence>
<gene>
    <name evidence="2" type="ORF">EPUS_03882</name>
</gene>
<dbReference type="AlphaFoldDB" id="U1HY77"/>
<evidence type="ECO:0008006" key="4">
    <source>
        <dbReference type="Google" id="ProtNLM"/>
    </source>
</evidence>
<dbReference type="InterPro" id="IPR016181">
    <property type="entry name" value="Acyl_CoA_acyltransferase"/>
</dbReference>
<dbReference type="HOGENOM" id="CLU_012166_0_0_1"/>
<dbReference type="EMBL" id="KE720876">
    <property type="protein sequence ID" value="ERF74444.1"/>
    <property type="molecule type" value="Genomic_DNA"/>
</dbReference>
<accession>U1HY77</accession>
<dbReference type="CDD" id="cd04301">
    <property type="entry name" value="NAT_SF"/>
    <property type="match status" value="1"/>
</dbReference>
<dbReference type="OMA" id="PECRNDH"/>
<protein>
    <recommendedName>
        <fullName evidence="4">N-acetyltransferase domain-containing protein</fullName>
    </recommendedName>
</protein>
<dbReference type="RefSeq" id="XP_007799828.1">
    <property type="nucleotide sequence ID" value="XM_007801637.1"/>
</dbReference>